<dbReference type="InterPro" id="IPR003400">
    <property type="entry name" value="ExbD"/>
</dbReference>
<protein>
    <recommendedName>
        <fullName evidence="11">Biopolymer transport protein ExbD</fullName>
    </recommendedName>
</protein>
<evidence type="ECO:0000256" key="1">
    <source>
        <dbReference type="ARBA" id="ARBA00004162"/>
    </source>
</evidence>
<evidence type="ECO:0008006" key="11">
    <source>
        <dbReference type="Google" id="ProtNLM"/>
    </source>
</evidence>
<keyword evidence="10" id="KW-1185">Reference proteome</keyword>
<evidence type="ECO:0000256" key="2">
    <source>
        <dbReference type="ARBA" id="ARBA00005811"/>
    </source>
</evidence>
<evidence type="ECO:0000256" key="3">
    <source>
        <dbReference type="ARBA" id="ARBA00022475"/>
    </source>
</evidence>
<dbReference type="EMBL" id="CP018632">
    <property type="protein sequence ID" value="ASJ75215.1"/>
    <property type="molecule type" value="Genomic_DNA"/>
</dbReference>
<gene>
    <name evidence="9" type="ORF">IMCC3135_25800</name>
</gene>
<dbReference type="Proteomes" id="UP000250079">
    <property type="component" value="Chromosome"/>
</dbReference>
<keyword evidence="7" id="KW-0653">Protein transport</keyword>
<evidence type="ECO:0000256" key="6">
    <source>
        <dbReference type="ARBA" id="ARBA00023136"/>
    </source>
</evidence>
<organism evidence="9 10">
    <name type="scientific">Granulosicoccus antarcticus IMCC3135</name>
    <dbReference type="NCBI Taxonomy" id="1192854"/>
    <lineage>
        <taxon>Bacteria</taxon>
        <taxon>Pseudomonadati</taxon>
        <taxon>Pseudomonadota</taxon>
        <taxon>Gammaproteobacteria</taxon>
        <taxon>Chromatiales</taxon>
        <taxon>Granulosicoccaceae</taxon>
        <taxon>Granulosicoccus</taxon>
    </lineage>
</organism>
<sequence>MSAGLTVRRSSRPISLTALIDVVFILLMFFMLTSSFDRFGYFEFNTPASSGVASQESQSVVLMANGDLVQRLGSGSQVLSDTDLLSRIDALKPLSVLPVGDANVQTMVQSIERLNQLGLANVTLGHVLASTQDAR</sequence>
<dbReference type="RefSeq" id="WP_088920155.1">
    <property type="nucleotide sequence ID" value="NZ_CP018632.1"/>
</dbReference>
<reference evidence="9 10" key="1">
    <citation type="submission" date="2016-12" db="EMBL/GenBank/DDBJ databases">
        <authorList>
            <person name="Song W.-J."/>
            <person name="Kurnit D.M."/>
        </authorList>
    </citation>
    <scope>NUCLEOTIDE SEQUENCE [LARGE SCALE GENOMIC DNA]</scope>
    <source>
        <strain evidence="9 10">IMCC3135</strain>
    </source>
</reference>
<keyword evidence="6 8" id="KW-0472">Membrane</keyword>
<evidence type="ECO:0000256" key="8">
    <source>
        <dbReference type="SAM" id="Phobius"/>
    </source>
</evidence>
<comment type="similarity">
    <text evidence="2 7">Belongs to the ExbD/TolR family.</text>
</comment>
<keyword evidence="3" id="KW-1003">Cell membrane</keyword>
<dbReference type="GO" id="GO:0015031">
    <property type="term" value="P:protein transport"/>
    <property type="evidence" value="ECO:0007669"/>
    <property type="project" value="UniProtKB-KW"/>
</dbReference>
<evidence type="ECO:0000256" key="7">
    <source>
        <dbReference type="RuleBase" id="RU003879"/>
    </source>
</evidence>
<dbReference type="KEGG" id="gai:IMCC3135_25800"/>
<keyword evidence="5 8" id="KW-1133">Transmembrane helix</keyword>
<evidence type="ECO:0000256" key="4">
    <source>
        <dbReference type="ARBA" id="ARBA00022692"/>
    </source>
</evidence>
<dbReference type="OrthoDB" id="9793581at2"/>
<dbReference type="GO" id="GO:0022857">
    <property type="term" value="F:transmembrane transporter activity"/>
    <property type="evidence" value="ECO:0007669"/>
    <property type="project" value="InterPro"/>
</dbReference>
<feature type="transmembrane region" description="Helical" evidence="8">
    <location>
        <begin position="14"/>
        <end position="32"/>
    </location>
</feature>
<proteinExistence type="inferred from homology"/>
<name>A0A2Z2NXL3_9GAMM</name>
<evidence type="ECO:0000313" key="10">
    <source>
        <dbReference type="Proteomes" id="UP000250079"/>
    </source>
</evidence>
<dbReference type="GO" id="GO:0005886">
    <property type="term" value="C:plasma membrane"/>
    <property type="evidence" value="ECO:0007669"/>
    <property type="project" value="UniProtKB-SubCell"/>
</dbReference>
<keyword evidence="7" id="KW-0813">Transport</keyword>
<dbReference type="Pfam" id="PF02472">
    <property type="entry name" value="ExbD"/>
    <property type="match status" value="1"/>
</dbReference>
<dbReference type="AlphaFoldDB" id="A0A2Z2NXL3"/>
<evidence type="ECO:0000256" key="5">
    <source>
        <dbReference type="ARBA" id="ARBA00022989"/>
    </source>
</evidence>
<accession>A0A2Z2NXL3</accession>
<comment type="subcellular location">
    <subcellularLocation>
        <location evidence="1">Cell membrane</location>
        <topology evidence="1">Single-pass membrane protein</topology>
    </subcellularLocation>
    <subcellularLocation>
        <location evidence="7">Cell membrane</location>
        <topology evidence="7">Single-pass type II membrane protein</topology>
    </subcellularLocation>
</comment>
<keyword evidence="4 7" id="KW-0812">Transmembrane</keyword>
<evidence type="ECO:0000313" key="9">
    <source>
        <dbReference type="EMBL" id="ASJ75215.1"/>
    </source>
</evidence>